<feature type="transmembrane region" description="Helical" evidence="2">
    <location>
        <begin position="54"/>
        <end position="71"/>
    </location>
</feature>
<proteinExistence type="predicted"/>
<evidence type="ECO:0000313" key="3">
    <source>
        <dbReference type="EMBL" id="KOS07226.1"/>
    </source>
</evidence>
<feature type="transmembrane region" description="Helical" evidence="2">
    <location>
        <begin position="28"/>
        <end position="48"/>
    </location>
</feature>
<evidence type="ECO:0008006" key="5">
    <source>
        <dbReference type="Google" id="ProtNLM"/>
    </source>
</evidence>
<feature type="coiled-coil region" evidence="1">
    <location>
        <begin position="116"/>
        <end position="143"/>
    </location>
</feature>
<dbReference type="OrthoDB" id="1431060at2"/>
<dbReference type="AlphaFoldDB" id="A0A0M9VJ05"/>
<gene>
    <name evidence="3" type="ORF">AM493_15165</name>
</gene>
<keyword evidence="2" id="KW-0472">Membrane</keyword>
<evidence type="ECO:0000256" key="2">
    <source>
        <dbReference type="SAM" id="Phobius"/>
    </source>
</evidence>
<name>A0A0M9VJ05_9FLAO</name>
<organism evidence="3 4">
    <name type="scientific">Flavobacterium akiainvivens</name>
    <dbReference type="NCBI Taxonomy" id="1202724"/>
    <lineage>
        <taxon>Bacteria</taxon>
        <taxon>Pseudomonadati</taxon>
        <taxon>Bacteroidota</taxon>
        <taxon>Flavobacteriia</taxon>
        <taxon>Flavobacteriales</taxon>
        <taxon>Flavobacteriaceae</taxon>
        <taxon>Flavobacterium</taxon>
    </lineage>
</organism>
<keyword evidence="4" id="KW-1185">Reference proteome</keyword>
<dbReference type="PATRIC" id="fig|1202724.3.peg.3153"/>
<dbReference type="RefSeq" id="WP_054408876.1">
    <property type="nucleotide sequence ID" value="NZ_FOYA01000005.1"/>
</dbReference>
<reference evidence="3 4" key="1">
    <citation type="submission" date="2015-08" db="EMBL/GenBank/DDBJ databases">
        <title>Whole genome sequence of Flavobacterium akiainvivens IK-1T, from decaying Wikstroemia oahuensis, an endemic Hawaiian shrub.</title>
        <authorList>
            <person name="Wan X."/>
            <person name="Hou S."/>
            <person name="Saito J."/>
            <person name="Donachie S."/>
        </authorList>
    </citation>
    <scope>NUCLEOTIDE SEQUENCE [LARGE SCALE GENOMIC DNA]</scope>
    <source>
        <strain evidence="3 4">IK-1</strain>
    </source>
</reference>
<dbReference type="Proteomes" id="UP000037755">
    <property type="component" value="Unassembled WGS sequence"/>
</dbReference>
<evidence type="ECO:0000256" key="1">
    <source>
        <dbReference type="SAM" id="Coils"/>
    </source>
</evidence>
<accession>A0A0M9VJ05</accession>
<keyword evidence="1" id="KW-0175">Coiled coil</keyword>
<keyword evidence="2" id="KW-1133">Transmembrane helix</keyword>
<keyword evidence="2" id="KW-0812">Transmembrane</keyword>
<comment type="caution">
    <text evidence="3">The sequence shown here is derived from an EMBL/GenBank/DDBJ whole genome shotgun (WGS) entry which is preliminary data.</text>
</comment>
<sequence>MRARLWYELAQAKYSETYTCTLIGYQRGVLNIFNLIITVFSTAGIMGWKIWSDLPALACGIIAFISLAKLAQPHLIPSDKQIEKLNKVSDFYYDFYLKLEKIWFDYENDRIDDTELLQKFQELKQTEREINRIVNEIHKSTNKKLARKAQTECDNFFQRAFNI</sequence>
<dbReference type="EMBL" id="LIYD01000005">
    <property type="protein sequence ID" value="KOS07226.1"/>
    <property type="molecule type" value="Genomic_DNA"/>
</dbReference>
<protein>
    <recommendedName>
        <fullName evidence="5">SMODS and SLOG-associating 2TM effector domain-containing protein</fullName>
    </recommendedName>
</protein>
<evidence type="ECO:0000313" key="4">
    <source>
        <dbReference type="Proteomes" id="UP000037755"/>
    </source>
</evidence>